<feature type="non-terminal residue" evidence="1">
    <location>
        <position position="1"/>
    </location>
</feature>
<sequence>LNRFRRLSIRYERREDIHLAFTTLGWALICFNQCRRFC</sequence>
<name>A0ABS7VRV5_9HYPH</name>
<comment type="caution">
    <text evidence="1">The sequence shown here is derived from an EMBL/GenBank/DDBJ whole genome shotgun (WGS) entry which is preliminary data.</text>
</comment>
<dbReference type="EMBL" id="JAIRBM010000021">
    <property type="protein sequence ID" value="MBZ6078660.1"/>
    <property type="molecule type" value="Genomic_DNA"/>
</dbReference>
<evidence type="ECO:0000313" key="2">
    <source>
        <dbReference type="EMBL" id="MBZ6078660.1"/>
    </source>
</evidence>
<protein>
    <submittedName>
        <fullName evidence="1">IS5/IS1182 family transposase</fullName>
    </submittedName>
</protein>
<dbReference type="EMBL" id="JAIRBM010000016">
    <property type="protein sequence ID" value="MBZ6078289.1"/>
    <property type="molecule type" value="Genomic_DNA"/>
</dbReference>
<reference evidence="1 3" key="1">
    <citation type="submission" date="2021-09" db="EMBL/GenBank/DDBJ databases">
        <title>The complete genome sequence of a new microorganism.</title>
        <authorList>
            <person name="Zi Z."/>
        </authorList>
    </citation>
    <scope>NUCLEOTIDE SEQUENCE [LARGE SCALE GENOMIC DNA]</scope>
    <source>
        <strain evidence="1 3">WGZ8</strain>
    </source>
</reference>
<organism evidence="1 3">
    <name type="scientific">Microvirga puerhi</name>
    <dbReference type="NCBI Taxonomy" id="2876078"/>
    <lineage>
        <taxon>Bacteria</taxon>
        <taxon>Pseudomonadati</taxon>
        <taxon>Pseudomonadota</taxon>
        <taxon>Alphaproteobacteria</taxon>
        <taxon>Hyphomicrobiales</taxon>
        <taxon>Methylobacteriaceae</taxon>
        <taxon>Microvirga</taxon>
    </lineage>
</organism>
<accession>A0ABS7VRV5</accession>
<evidence type="ECO:0000313" key="3">
    <source>
        <dbReference type="Proteomes" id="UP000704176"/>
    </source>
</evidence>
<evidence type="ECO:0000313" key="1">
    <source>
        <dbReference type="EMBL" id="MBZ6078289.1"/>
    </source>
</evidence>
<gene>
    <name evidence="1" type="ORF">K9B37_18700</name>
    <name evidence="2" type="ORF">K9B37_20575</name>
</gene>
<keyword evidence="3" id="KW-1185">Reference proteome</keyword>
<proteinExistence type="predicted"/>
<dbReference type="Proteomes" id="UP000704176">
    <property type="component" value="Unassembled WGS sequence"/>
</dbReference>